<evidence type="ECO:0000313" key="2">
    <source>
        <dbReference type="EMBL" id="NLF54657.1"/>
    </source>
</evidence>
<evidence type="ECO:0000313" key="3">
    <source>
        <dbReference type="Proteomes" id="UP000536534"/>
    </source>
</evidence>
<keyword evidence="1" id="KW-0732">Signal</keyword>
<reference evidence="2 3" key="1">
    <citation type="journal article" date="2020" name="Biotechnol. Biofuels">
        <title>New insights from the biogas microbiome by comprehensive genome-resolved metagenomics of nearly 1600 species originating from multiple anaerobic digesters.</title>
        <authorList>
            <person name="Campanaro S."/>
            <person name="Treu L."/>
            <person name="Rodriguez-R L.M."/>
            <person name="Kovalovszki A."/>
            <person name="Ziels R.M."/>
            <person name="Maus I."/>
            <person name="Zhu X."/>
            <person name="Kougias P.G."/>
            <person name="Basile A."/>
            <person name="Luo G."/>
            <person name="Schluter A."/>
            <person name="Konstantinidis K.T."/>
            <person name="Angelidaki I."/>
        </authorList>
    </citation>
    <scope>NUCLEOTIDE SEQUENCE [LARGE SCALE GENOMIC DNA]</scope>
    <source>
        <strain evidence="2">AS06rmzACSIP_256</strain>
    </source>
</reference>
<comment type="caution">
    <text evidence="2">The sequence shown here is derived from an EMBL/GenBank/DDBJ whole genome shotgun (WGS) entry which is preliminary data.</text>
</comment>
<evidence type="ECO:0000256" key="1">
    <source>
        <dbReference type="SAM" id="SignalP"/>
    </source>
</evidence>
<organism evidence="2 3">
    <name type="scientific">Thauera phenolivorans</name>
    <dbReference type="NCBI Taxonomy" id="1792543"/>
    <lineage>
        <taxon>Bacteria</taxon>
        <taxon>Pseudomonadati</taxon>
        <taxon>Pseudomonadota</taxon>
        <taxon>Betaproteobacteria</taxon>
        <taxon>Rhodocyclales</taxon>
        <taxon>Zoogloeaceae</taxon>
        <taxon>Thauera</taxon>
    </lineage>
</organism>
<proteinExistence type="predicted"/>
<protein>
    <recommendedName>
        <fullName evidence="4">DUF4399 domain-containing protein</fullName>
    </recommendedName>
</protein>
<dbReference type="RefSeq" id="WP_068809270.1">
    <property type="nucleotide sequence ID" value="NZ_MBFM01000005.1"/>
</dbReference>
<evidence type="ECO:0008006" key="4">
    <source>
        <dbReference type="Google" id="ProtNLM"/>
    </source>
</evidence>
<gene>
    <name evidence="2" type="ORF">GX576_09750</name>
</gene>
<feature type="signal peptide" evidence="1">
    <location>
        <begin position="1"/>
        <end position="25"/>
    </location>
</feature>
<dbReference type="OrthoDB" id="8905634at2"/>
<dbReference type="EMBL" id="JAAYYV010000251">
    <property type="protein sequence ID" value="NLF54657.1"/>
    <property type="molecule type" value="Genomic_DNA"/>
</dbReference>
<name>A0A7X7R8D7_9RHOO</name>
<dbReference type="Proteomes" id="UP000536534">
    <property type="component" value="Unassembled WGS sequence"/>
</dbReference>
<accession>A0A7X7R8D7</accession>
<dbReference type="AlphaFoldDB" id="A0A7X7R8D7"/>
<sequence length="117" mass="12297">MNSRLALSMALSLLVLVSSPAAVWAVEEGSVTITRPETGATLDAGASNTLVYEVKPGASGDHVHIYIDDAEADILRELSGSYTLPTLAAGEREICIRVVNRAHVPIGINGCVQVLVK</sequence>
<feature type="chain" id="PRO_5031163992" description="DUF4399 domain-containing protein" evidence="1">
    <location>
        <begin position="26"/>
        <end position="117"/>
    </location>
</feature>